<gene>
    <name evidence="2" type="primary">odv-e25</name>
</gene>
<keyword evidence="1" id="KW-0472">Membrane</keyword>
<dbReference type="EMBL" id="KR011717">
    <property type="protein sequence ID" value="AKR17311.1"/>
    <property type="molecule type" value="Genomic_DNA"/>
</dbReference>
<dbReference type="Pfam" id="PF05274">
    <property type="entry name" value="Baculo_E25"/>
    <property type="match status" value="1"/>
</dbReference>
<dbReference type="GeneID" id="27429836"/>
<dbReference type="GO" id="GO:0019031">
    <property type="term" value="C:viral envelope"/>
    <property type="evidence" value="ECO:0007669"/>
    <property type="project" value="InterPro"/>
</dbReference>
<protein>
    <submittedName>
        <fullName evidence="2">ODV-E25</fullName>
    </submittedName>
</protein>
<reference evidence="2" key="1">
    <citation type="submission" date="2017-04" db="EMBL/GenBank/DDBJ databases">
        <title>Complete genome sequence of Urbanus proteus nucleopolyhedrovirus (UrprNPV).</title>
        <authorList>
            <person name="Santos E.R."/>
            <person name="Melo F.L."/>
            <person name="Sosa-Gomez D.R."/>
            <person name="Ribeiro B.M."/>
            <person name="Ardisson-Araujo D.M.P."/>
        </authorList>
    </citation>
    <scope>NUCLEOTIDE SEQUENCE [LARGE SCALE GENOMIC DNA]</scope>
    <source>
        <strain evidence="2">Southern Brazil</strain>
    </source>
</reference>
<name>A0A161CCY9_9ABAC</name>
<sequence>MISGIVLIIIILAILYFLYVNNKLNLDSFNESSPNLSQNSDSLQMDQAGQFSVKLKNSKIKSLRILHGENKMSKIYVSERPLTFAEIIDEGNRMIGTNCVFVGTLTDPAIVSQNTVNNISTSASSTSSQVVIRSTANFDIKQFKNIFIVFKNLEHNKIKETINVLRYEADGMVYFFVDNNANNINELREVSYPVVVYTNNVNAQLKLNEWDYTQINENATLFIKNAKSFRIQ</sequence>
<proteinExistence type="predicted"/>
<evidence type="ECO:0000313" key="3">
    <source>
        <dbReference type="Proteomes" id="UP000201861"/>
    </source>
</evidence>
<evidence type="ECO:0000256" key="1">
    <source>
        <dbReference type="SAM" id="Phobius"/>
    </source>
</evidence>
<keyword evidence="3" id="KW-1185">Reference proteome</keyword>
<accession>A0A161CCY9</accession>
<dbReference type="RefSeq" id="YP_009250061.1">
    <property type="nucleotide sequence ID" value="NC_029997.2"/>
</dbReference>
<dbReference type="InterPro" id="IPR007938">
    <property type="entry name" value="Baculo_ODV-E25"/>
</dbReference>
<dbReference type="KEGG" id="vg:27429836"/>
<feature type="transmembrane region" description="Helical" evidence="1">
    <location>
        <begin position="6"/>
        <end position="22"/>
    </location>
</feature>
<evidence type="ECO:0000313" key="2">
    <source>
        <dbReference type="EMBL" id="AKR17311.1"/>
    </source>
</evidence>
<dbReference type="Proteomes" id="UP000201861">
    <property type="component" value="Segment"/>
</dbReference>
<keyword evidence="1" id="KW-0812">Transmembrane</keyword>
<keyword evidence="1" id="KW-1133">Transmembrane helix</keyword>
<dbReference type="OrthoDB" id="10196at10239"/>
<organism evidence="2 3">
    <name type="scientific">Urbanus proteus nucleopolyhedrovirus</name>
    <dbReference type="NCBI Taxonomy" id="1675866"/>
    <lineage>
        <taxon>Viruses</taxon>
        <taxon>Viruses incertae sedis</taxon>
        <taxon>Naldaviricetes</taxon>
        <taxon>Lefavirales</taxon>
        <taxon>Baculoviridae</taxon>
        <taxon>Alphabaculovirus</taxon>
        <taxon>Alphabaculovirus urprotei</taxon>
    </lineage>
</organism>